<dbReference type="InterPro" id="IPR011330">
    <property type="entry name" value="Glyco_hydro/deAcase_b/a-brl"/>
</dbReference>
<dbReference type="PANTHER" id="PTHR10587:SF134">
    <property type="entry name" value="SECRETED PROTEIN"/>
    <property type="match status" value="1"/>
</dbReference>
<organism evidence="7 8">
    <name type="scientific">Chelatococcus sambhunathii</name>
    <dbReference type="NCBI Taxonomy" id="363953"/>
    <lineage>
        <taxon>Bacteria</taxon>
        <taxon>Pseudomonadati</taxon>
        <taxon>Pseudomonadota</taxon>
        <taxon>Alphaproteobacteria</taxon>
        <taxon>Hyphomicrobiales</taxon>
        <taxon>Chelatococcaceae</taxon>
        <taxon>Chelatococcus</taxon>
    </lineage>
</organism>
<keyword evidence="8" id="KW-1185">Reference proteome</keyword>
<dbReference type="InterPro" id="IPR002509">
    <property type="entry name" value="NODB_dom"/>
</dbReference>
<dbReference type="SUPFAM" id="SSF88713">
    <property type="entry name" value="Glycoside hydrolase/deacetylase"/>
    <property type="match status" value="1"/>
</dbReference>
<feature type="compositionally biased region" description="Pro residues" evidence="5">
    <location>
        <begin position="306"/>
        <end position="320"/>
    </location>
</feature>
<feature type="region of interest" description="Disordered" evidence="5">
    <location>
        <begin position="233"/>
        <end position="320"/>
    </location>
</feature>
<dbReference type="Gene3D" id="3.20.20.370">
    <property type="entry name" value="Glycoside hydrolase/deacetylase"/>
    <property type="match status" value="1"/>
</dbReference>
<evidence type="ECO:0000256" key="4">
    <source>
        <dbReference type="ARBA" id="ARBA00032976"/>
    </source>
</evidence>
<evidence type="ECO:0000313" key="7">
    <source>
        <dbReference type="EMBL" id="MDR4305731.1"/>
    </source>
</evidence>
<comment type="function">
    <text evidence="1">Is involved in generating a small heat-stable compound (Nod), an acylated oligomer of N-acetylglucosamine, that stimulates mitosis in various plant protoplasts.</text>
</comment>
<evidence type="ECO:0000259" key="6">
    <source>
        <dbReference type="PROSITE" id="PS51677"/>
    </source>
</evidence>
<name>A0ABU1DC94_9HYPH</name>
<evidence type="ECO:0000256" key="3">
    <source>
        <dbReference type="ARBA" id="ARBA00020071"/>
    </source>
</evidence>
<feature type="compositionally biased region" description="Low complexity" evidence="5">
    <location>
        <begin position="244"/>
        <end position="257"/>
    </location>
</feature>
<protein>
    <recommendedName>
        <fullName evidence="3">Chitooligosaccharide deacetylase</fullName>
    </recommendedName>
    <alternativeName>
        <fullName evidence="4">Nodulation protein B</fullName>
    </alternativeName>
</protein>
<comment type="similarity">
    <text evidence="2">Belongs to the polysaccharide deacetylase family.</text>
</comment>
<dbReference type="PANTHER" id="PTHR10587">
    <property type="entry name" value="GLYCOSYL TRANSFERASE-RELATED"/>
    <property type="match status" value="1"/>
</dbReference>
<feature type="domain" description="NodB homology" evidence="6">
    <location>
        <begin position="5"/>
        <end position="195"/>
    </location>
</feature>
<evidence type="ECO:0000313" key="8">
    <source>
        <dbReference type="Proteomes" id="UP001181622"/>
    </source>
</evidence>
<evidence type="ECO:0000256" key="5">
    <source>
        <dbReference type="SAM" id="MobiDB-lite"/>
    </source>
</evidence>
<dbReference type="PROSITE" id="PS51677">
    <property type="entry name" value="NODB"/>
    <property type="match status" value="1"/>
</dbReference>
<dbReference type="EMBL" id="JADBEO010000005">
    <property type="protein sequence ID" value="MDR4305731.1"/>
    <property type="molecule type" value="Genomic_DNA"/>
</dbReference>
<dbReference type="Proteomes" id="UP001181622">
    <property type="component" value="Unassembled WGS sequence"/>
</dbReference>
<dbReference type="Pfam" id="PF01522">
    <property type="entry name" value="Polysacc_deac_1"/>
    <property type="match status" value="1"/>
</dbReference>
<sequence length="320" mass="34034">MPGERAVALTFDACSGAFDDRIFEALMQGDIKATIFVTDRWIRHNPGNLKLLQSRPDLFQIENHGAEHVPPVTDALEVFGIRSAGTIDAVRAEVEGGSRSIQTATGRRPVWYRGATARYSADAMKAIADMKFRIAGYSLNADNGASLPAGVVERHIRQAKPGDVVIAHINQPHRPSGAGVAAGIQALKDAGWRFVRLEDVEPVEDDQRRLVVEPHETAEQPVTLMAKARKPLPAATKPADEAKAASADAAPIPDTSANVSPVPPEAAAPALQAEAEARPSMQIKPRLGGVFRPAPGAAWPGRLSPPKAPSSAPPEPRANP</sequence>
<proteinExistence type="inferred from homology"/>
<dbReference type="InterPro" id="IPR050248">
    <property type="entry name" value="Polysacc_deacetylase_ArnD"/>
</dbReference>
<evidence type="ECO:0000256" key="2">
    <source>
        <dbReference type="ARBA" id="ARBA00010973"/>
    </source>
</evidence>
<comment type="caution">
    <text evidence="7">The sequence shown here is derived from an EMBL/GenBank/DDBJ whole genome shotgun (WGS) entry which is preliminary data.</text>
</comment>
<evidence type="ECO:0000256" key="1">
    <source>
        <dbReference type="ARBA" id="ARBA00003236"/>
    </source>
</evidence>
<gene>
    <name evidence="7" type="ORF">IHQ68_03720</name>
</gene>
<accession>A0ABU1DC94</accession>
<reference evidence="7" key="1">
    <citation type="submission" date="2020-10" db="EMBL/GenBank/DDBJ databases">
        <authorList>
            <person name="Abbas A."/>
            <person name="Razzaq R."/>
            <person name="Waqas M."/>
            <person name="Abbas N."/>
            <person name="Nielsen T.K."/>
            <person name="Hansen L.H."/>
            <person name="Hussain S."/>
            <person name="Shahid M."/>
        </authorList>
    </citation>
    <scope>NUCLEOTIDE SEQUENCE</scope>
    <source>
        <strain evidence="7">S14</strain>
    </source>
</reference>